<gene>
    <name evidence="2" type="ORF">HU200_052601</name>
</gene>
<sequence>MALRSQPRPPAAFSRRQSTNACRPIAAARLVIKHRHYRSPTFGAITNQTSCPACRATTRCITEKVATTAVCWRCSSDQPTTTDGTKTASIDRPGRNDCNQAKKVTNTIEIARASWSFDSVAVVAVLLMTMQCCSVMILAARPLPPHDAAAADDGRRGWDKLEQAAQAVVGQMKLSQPGEGNQNDWQDTHHPVDPSFGTSDPMPDFGDESNGGMP</sequence>
<comment type="caution">
    <text evidence="2">The sequence shown here is derived from an EMBL/GenBank/DDBJ whole genome shotgun (WGS) entry which is preliminary data.</text>
</comment>
<dbReference type="AlphaFoldDB" id="A0A835ANR9"/>
<proteinExistence type="predicted"/>
<evidence type="ECO:0000256" key="1">
    <source>
        <dbReference type="SAM" id="MobiDB-lite"/>
    </source>
</evidence>
<evidence type="ECO:0000313" key="3">
    <source>
        <dbReference type="Proteomes" id="UP000636709"/>
    </source>
</evidence>
<organism evidence="2 3">
    <name type="scientific">Digitaria exilis</name>
    <dbReference type="NCBI Taxonomy" id="1010633"/>
    <lineage>
        <taxon>Eukaryota</taxon>
        <taxon>Viridiplantae</taxon>
        <taxon>Streptophyta</taxon>
        <taxon>Embryophyta</taxon>
        <taxon>Tracheophyta</taxon>
        <taxon>Spermatophyta</taxon>
        <taxon>Magnoliopsida</taxon>
        <taxon>Liliopsida</taxon>
        <taxon>Poales</taxon>
        <taxon>Poaceae</taxon>
        <taxon>PACMAD clade</taxon>
        <taxon>Panicoideae</taxon>
        <taxon>Panicodae</taxon>
        <taxon>Paniceae</taxon>
        <taxon>Anthephorinae</taxon>
        <taxon>Digitaria</taxon>
    </lineage>
</organism>
<dbReference type="EMBL" id="JACEFO010002295">
    <property type="protein sequence ID" value="KAF8667790.1"/>
    <property type="molecule type" value="Genomic_DNA"/>
</dbReference>
<evidence type="ECO:0000313" key="2">
    <source>
        <dbReference type="EMBL" id="KAF8667790.1"/>
    </source>
</evidence>
<feature type="region of interest" description="Disordered" evidence="1">
    <location>
        <begin position="171"/>
        <end position="214"/>
    </location>
</feature>
<protein>
    <submittedName>
        <fullName evidence="2">Uncharacterized protein</fullName>
    </submittedName>
</protein>
<accession>A0A835ANR9</accession>
<name>A0A835ANR9_9POAL</name>
<dbReference type="Proteomes" id="UP000636709">
    <property type="component" value="Unassembled WGS sequence"/>
</dbReference>
<keyword evidence="3" id="KW-1185">Reference proteome</keyword>
<reference evidence="2" key="1">
    <citation type="submission" date="2020-07" db="EMBL/GenBank/DDBJ databases">
        <title>Genome sequence and genetic diversity analysis of an under-domesticated orphan crop, white fonio (Digitaria exilis).</title>
        <authorList>
            <person name="Bennetzen J.L."/>
            <person name="Chen S."/>
            <person name="Ma X."/>
            <person name="Wang X."/>
            <person name="Yssel A.E.J."/>
            <person name="Chaluvadi S.R."/>
            <person name="Johnson M."/>
            <person name="Gangashetty P."/>
            <person name="Hamidou F."/>
            <person name="Sanogo M.D."/>
            <person name="Zwaenepoel A."/>
            <person name="Wallace J."/>
            <person name="Van De Peer Y."/>
            <person name="Van Deynze A."/>
        </authorList>
    </citation>
    <scope>NUCLEOTIDE SEQUENCE</scope>
    <source>
        <tissue evidence="2">Leaves</tissue>
    </source>
</reference>